<keyword evidence="1" id="KW-1133">Transmembrane helix</keyword>
<evidence type="ECO:0000256" key="1">
    <source>
        <dbReference type="SAM" id="Phobius"/>
    </source>
</evidence>
<evidence type="ECO:0000313" key="2">
    <source>
        <dbReference type="EMBL" id="SCM59181.1"/>
    </source>
</evidence>
<dbReference type="KEGG" id="pmuc:ING2E5A_2379"/>
<dbReference type="EMBL" id="LT608328">
    <property type="protein sequence ID" value="SCM59181.1"/>
    <property type="molecule type" value="Genomic_DNA"/>
</dbReference>
<organism evidence="2 3">
    <name type="scientific">Petrimonas mucosa</name>
    <dbReference type="NCBI Taxonomy" id="1642646"/>
    <lineage>
        <taxon>Bacteria</taxon>
        <taxon>Pseudomonadati</taxon>
        <taxon>Bacteroidota</taxon>
        <taxon>Bacteroidia</taxon>
        <taxon>Bacteroidales</taxon>
        <taxon>Dysgonomonadaceae</taxon>
        <taxon>Petrimonas</taxon>
    </lineage>
</organism>
<evidence type="ECO:0000313" key="3">
    <source>
        <dbReference type="Proteomes" id="UP000178485"/>
    </source>
</evidence>
<dbReference type="RefSeq" id="WP_071137506.1">
    <property type="nucleotide sequence ID" value="NZ_LT608328.1"/>
</dbReference>
<reference evidence="2 3" key="1">
    <citation type="submission" date="2016-08" db="EMBL/GenBank/DDBJ databases">
        <authorList>
            <person name="Seilhamer J.J."/>
        </authorList>
    </citation>
    <scope>NUCLEOTIDE SEQUENCE [LARGE SCALE GENOMIC DNA]</scope>
    <source>
        <strain evidence="2">ING2-E5A</strain>
    </source>
</reference>
<protein>
    <submittedName>
        <fullName evidence="2">Uncharacterized protein</fullName>
    </submittedName>
</protein>
<keyword evidence="1" id="KW-0472">Membrane</keyword>
<dbReference type="AlphaFoldDB" id="A0A1G4G9L0"/>
<dbReference type="STRING" id="1642646.ING2E5A_2379"/>
<accession>A0A1G4G9L0</accession>
<feature type="transmembrane region" description="Helical" evidence="1">
    <location>
        <begin position="87"/>
        <end position="107"/>
    </location>
</feature>
<proteinExistence type="predicted"/>
<name>A0A1G4G9L0_9BACT</name>
<keyword evidence="3" id="KW-1185">Reference proteome</keyword>
<keyword evidence="1" id="KW-0812">Transmembrane</keyword>
<gene>
    <name evidence="2" type="ORF">ING2E5A_2379</name>
</gene>
<dbReference type="Proteomes" id="UP000178485">
    <property type="component" value="Chromosome i"/>
</dbReference>
<sequence length="187" mass="21365">MNNGRITELLDKYWACETSISEEMELQEFFRSGNVPEKLQPYVTLFTYRRNLQALKPGDGFEERLVGSIRKAERQNRYITIRIFEPLLRIAASVLLVTGIGISVYLFSRQNSQVFAETYNDPEAAMQQATLALDKLSRAIQATEEASLKSLEQLDNLELDWSEIDSLSTEIVPIDPDFNKDVKPGRL</sequence>